<dbReference type="STRING" id="32264.T1JUE3"/>
<evidence type="ECO:0000259" key="1">
    <source>
        <dbReference type="PROSITE" id="PS50833"/>
    </source>
</evidence>
<gene>
    <name evidence="2" type="primary">107371814</name>
</gene>
<evidence type="ECO:0000313" key="2">
    <source>
        <dbReference type="EnsemblMetazoa" id="tetur02g00630.1"/>
    </source>
</evidence>
<dbReference type="SMART" id="SM00879">
    <property type="entry name" value="Brix"/>
    <property type="match status" value="1"/>
</dbReference>
<evidence type="ECO:0000313" key="3">
    <source>
        <dbReference type="Proteomes" id="UP000015104"/>
    </source>
</evidence>
<protein>
    <recommendedName>
        <fullName evidence="1">Brix domain-containing protein</fullName>
    </recommendedName>
</protein>
<proteinExistence type="predicted"/>
<dbReference type="OrthoDB" id="10261452at2759"/>
<dbReference type="GO" id="GO:0030687">
    <property type="term" value="C:preribosome, large subunit precursor"/>
    <property type="evidence" value="ECO:0007669"/>
    <property type="project" value="TreeGrafter"/>
</dbReference>
<dbReference type="EMBL" id="CAEY01000777">
    <property type="status" value="NOT_ANNOTATED_CDS"/>
    <property type="molecule type" value="Genomic_DNA"/>
</dbReference>
<dbReference type="eggNOG" id="KOG2963">
    <property type="taxonomic scope" value="Eukaryota"/>
</dbReference>
<feature type="domain" description="Brix" evidence="1">
    <location>
        <begin position="23"/>
        <end position="291"/>
    </location>
</feature>
<dbReference type="EnsemblMetazoa" id="tetur02g00630.1">
    <property type="protein sequence ID" value="tetur02g00630.1"/>
    <property type="gene ID" value="tetur02g00630"/>
</dbReference>
<accession>T1JUE3</accession>
<dbReference type="Pfam" id="PF04427">
    <property type="entry name" value="Brix"/>
    <property type="match status" value="1"/>
</dbReference>
<reference evidence="3" key="1">
    <citation type="submission" date="2011-08" db="EMBL/GenBank/DDBJ databases">
        <authorList>
            <person name="Rombauts S."/>
        </authorList>
    </citation>
    <scope>NUCLEOTIDE SEQUENCE</scope>
    <source>
        <strain evidence="3">London</strain>
    </source>
</reference>
<dbReference type="Proteomes" id="UP000015104">
    <property type="component" value="Unassembled WGS sequence"/>
</dbReference>
<dbReference type="PANTHER" id="PTHR12661">
    <property type="entry name" value="PETER PAN-RELATED"/>
    <property type="match status" value="1"/>
</dbReference>
<organism evidence="2 3">
    <name type="scientific">Tetranychus urticae</name>
    <name type="common">Two-spotted spider mite</name>
    <dbReference type="NCBI Taxonomy" id="32264"/>
    <lineage>
        <taxon>Eukaryota</taxon>
        <taxon>Metazoa</taxon>
        <taxon>Ecdysozoa</taxon>
        <taxon>Arthropoda</taxon>
        <taxon>Chelicerata</taxon>
        <taxon>Arachnida</taxon>
        <taxon>Acari</taxon>
        <taxon>Acariformes</taxon>
        <taxon>Trombidiformes</taxon>
        <taxon>Prostigmata</taxon>
        <taxon>Eleutherengona</taxon>
        <taxon>Raphignathae</taxon>
        <taxon>Tetranychoidea</taxon>
        <taxon>Tetranychidae</taxon>
        <taxon>Tetranychus</taxon>
    </lineage>
</organism>
<name>T1JUE3_TETUR</name>
<reference evidence="2" key="2">
    <citation type="submission" date="2015-06" db="UniProtKB">
        <authorList>
            <consortium name="EnsemblMetazoa"/>
        </authorList>
    </citation>
    <scope>IDENTIFICATION</scope>
</reference>
<dbReference type="PROSITE" id="PS50833">
    <property type="entry name" value="BRIX"/>
    <property type="match status" value="1"/>
</dbReference>
<dbReference type="HOGENOM" id="CLU_026936_1_0_1"/>
<dbReference type="InterPro" id="IPR045112">
    <property type="entry name" value="PPAN-like"/>
</dbReference>
<dbReference type="KEGG" id="tut:107371814"/>
<dbReference type="AlphaFoldDB" id="T1JUE3"/>
<dbReference type="InterPro" id="IPR007109">
    <property type="entry name" value="Brix"/>
</dbReference>
<sequence length="317" mass="35822">MKHKKNKTKGIAVAEPEELKEAPHSFVIKRGKIGKLGRALMLDMRKVLEPYTASNLKIRKNNVVKDFVAVASIFHVTHLLCFTRTSKAMYLRFCKLPRGPTLVFKISKYSLSRDVISSLRKPVVLSKFHLNPPVLVMNGLADENDLKCKLMRTMFQNLFPSIDINTVKVSQLKRVVLINYRPDDGLLEFRHYAISLKPVGISKPIKKLVCGKKLPNLGKLLSVEDLFNRDLGLSESEGEGLDEVETERHVKLTENTNKRGNLANEKSAIRLTEVGPRMTLRLIKIEEGLMTGKILFKQSLKSDDNVESTDGQSNQDE</sequence>
<dbReference type="GO" id="GO:0000027">
    <property type="term" value="P:ribosomal large subunit assembly"/>
    <property type="evidence" value="ECO:0007669"/>
    <property type="project" value="TreeGrafter"/>
</dbReference>
<dbReference type="GO" id="GO:0006364">
    <property type="term" value="P:rRNA processing"/>
    <property type="evidence" value="ECO:0007669"/>
    <property type="project" value="InterPro"/>
</dbReference>
<dbReference type="GO" id="GO:0019843">
    <property type="term" value="F:rRNA binding"/>
    <property type="evidence" value="ECO:0007669"/>
    <property type="project" value="InterPro"/>
</dbReference>
<keyword evidence="3" id="KW-1185">Reference proteome</keyword>
<dbReference type="OMA" id="KRTHAQI"/>
<dbReference type="PANTHER" id="PTHR12661:SF5">
    <property type="entry name" value="SUPPRESSOR OF SWI4 1 HOMOLOG"/>
    <property type="match status" value="1"/>
</dbReference>